<keyword evidence="3" id="KW-0238">DNA-binding</keyword>
<dbReference type="PANTHER" id="PTHR30204">
    <property type="entry name" value="REDOX-CYCLING DRUG-SENSING TRANSCRIPTIONAL ACTIVATOR SOXR"/>
    <property type="match status" value="1"/>
</dbReference>
<dbReference type="Gene3D" id="1.10.1660.10">
    <property type="match status" value="1"/>
</dbReference>
<dbReference type="PANTHER" id="PTHR30204:SF69">
    <property type="entry name" value="MERR-FAMILY TRANSCRIPTIONAL REGULATOR"/>
    <property type="match status" value="1"/>
</dbReference>
<organism evidence="6 7">
    <name type="scientific">Mesobacillus selenatarsenatis</name>
    <dbReference type="NCBI Taxonomy" id="388741"/>
    <lineage>
        <taxon>Bacteria</taxon>
        <taxon>Bacillati</taxon>
        <taxon>Bacillota</taxon>
        <taxon>Bacilli</taxon>
        <taxon>Bacillales</taxon>
        <taxon>Bacillaceae</taxon>
        <taxon>Mesobacillus</taxon>
    </lineage>
</organism>
<keyword evidence="1" id="KW-0678">Repressor</keyword>
<feature type="domain" description="HTH merR-type" evidence="5">
    <location>
        <begin position="1"/>
        <end position="42"/>
    </location>
</feature>
<evidence type="ECO:0000256" key="3">
    <source>
        <dbReference type="ARBA" id="ARBA00023125"/>
    </source>
</evidence>
<evidence type="ECO:0000313" key="6">
    <source>
        <dbReference type="EMBL" id="NKE07443.1"/>
    </source>
</evidence>
<evidence type="ECO:0000256" key="2">
    <source>
        <dbReference type="ARBA" id="ARBA00023015"/>
    </source>
</evidence>
<accession>A0A846TG11</accession>
<dbReference type="InterPro" id="IPR047057">
    <property type="entry name" value="MerR_fam"/>
</dbReference>
<dbReference type="GO" id="GO:0003677">
    <property type="term" value="F:DNA binding"/>
    <property type="evidence" value="ECO:0007669"/>
    <property type="project" value="UniProtKB-KW"/>
</dbReference>
<dbReference type="SMART" id="SM00422">
    <property type="entry name" value="HTH_MERR"/>
    <property type="match status" value="1"/>
</dbReference>
<dbReference type="SUPFAM" id="SSF46955">
    <property type="entry name" value="Putative DNA-binding domain"/>
    <property type="match status" value="1"/>
</dbReference>
<evidence type="ECO:0000256" key="4">
    <source>
        <dbReference type="ARBA" id="ARBA00023163"/>
    </source>
</evidence>
<dbReference type="AlphaFoldDB" id="A0A846TG11"/>
<comment type="caution">
    <text evidence="6">The sequence shown here is derived from an EMBL/GenBank/DDBJ whole genome shotgun (WGS) entry which is preliminary data.</text>
</comment>
<dbReference type="Pfam" id="PF13411">
    <property type="entry name" value="MerR_1"/>
    <property type="match status" value="1"/>
</dbReference>
<dbReference type="GO" id="GO:0003700">
    <property type="term" value="F:DNA-binding transcription factor activity"/>
    <property type="evidence" value="ECO:0007669"/>
    <property type="project" value="InterPro"/>
</dbReference>
<reference evidence="6 7" key="1">
    <citation type="submission" date="2020-03" db="EMBL/GenBank/DDBJ databases">
        <authorList>
            <person name="Sun Q."/>
        </authorList>
    </citation>
    <scope>NUCLEOTIDE SEQUENCE [LARGE SCALE GENOMIC DNA]</scope>
    <source>
        <strain evidence="6 7">KACC 21451</strain>
    </source>
</reference>
<dbReference type="Proteomes" id="UP000587942">
    <property type="component" value="Unassembled WGS sequence"/>
</dbReference>
<dbReference type="EMBL" id="JAAVUM010000016">
    <property type="protein sequence ID" value="NKE07443.1"/>
    <property type="molecule type" value="Genomic_DNA"/>
</dbReference>
<dbReference type="InterPro" id="IPR000551">
    <property type="entry name" value="MerR-type_HTH_dom"/>
</dbReference>
<sequence>MYKVSEFSKMTGLSKETLRYYAEIKLLEPVFIDPNNKYRYYDNGSYLVARLLVHLRRFNFTIQEMLTVVNDESFENLEQILWKKRQGLVNQVQELNELIEEMDDFFEFGMEDAEND</sequence>
<dbReference type="InterPro" id="IPR009061">
    <property type="entry name" value="DNA-bd_dom_put_sf"/>
</dbReference>
<dbReference type="PROSITE" id="PS50937">
    <property type="entry name" value="HTH_MERR_2"/>
    <property type="match status" value="1"/>
</dbReference>
<evidence type="ECO:0000256" key="1">
    <source>
        <dbReference type="ARBA" id="ARBA00022491"/>
    </source>
</evidence>
<gene>
    <name evidence="6" type="ORF">GWK17_18505</name>
</gene>
<dbReference type="RefSeq" id="WP_167833843.1">
    <property type="nucleotide sequence ID" value="NZ_JAAVUM010000016.1"/>
</dbReference>
<evidence type="ECO:0000313" key="7">
    <source>
        <dbReference type="Proteomes" id="UP000587942"/>
    </source>
</evidence>
<name>A0A846TG11_9BACI</name>
<protein>
    <submittedName>
        <fullName evidence="6">MerR family transcriptional regulator</fullName>
    </submittedName>
</protein>
<proteinExistence type="predicted"/>
<keyword evidence="2" id="KW-0805">Transcription regulation</keyword>
<keyword evidence="4" id="KW-0804">Transcription</keyword>
<evidence type="ECO:0000259" key="5">
    <source>
        <dbReference type="PROSITE" id="PS50937"/>
    </source>
</evidence>